<gene>
    <name evidence="2" type="ORF">E4U42_007966</name>
</gene>
<reference evidence="2" key="1">
    <citation type="journal article" date="2020" name="bioRxiv">
        <title>Whole genome comparisons of ergot fungi reveals the divergence and evolution of species within the genus Claviceps are the result of varying mechanisms driving genome evolution and host range expansion.</title>
        <authorList>
            <person name="Wyka S.A."/>
            <person name="Mondo S.J."/>
            <person name="Liu M."/>
            <person name="Dettman J."/>
            <person name="Nalam V."/>
            <person name="Broders K.D."/>
        </authorList>
    </citation>
    <scope>NUCLEOTIDE SEQUENCE</scope>
    <source>
        <strain evidence="2">CCC 489</strain>
    </source>
</reference>
<feature type="compositionally biased region" description="Polar residues" evidence="1">
    <location>
        <begin position="53"/>
        <end position="65"/>
    </location>
</feature>
<organism evidence="2 3">
    <name type="scientific">Claviceps africana</name>
    <dbReference type="NCBI Taxonomy" id="83212"/>
    <lineage>
        <taxon>Eukaryota</taxon>
        <taxon>Fungi</taxon>
        <taxon>Dikarya</taxon>
        <taxon>Ascomycota</taxon>
        <taxon>Pezizomycotina</taxon>
        <taxon>Sordariomycetes</taxon>
        <taxon>Hypocreomycetidae</taxon>
        <taxon>Hypocreales</taxon>
        <taxon>Clavicipitaceae</taxon>
        <taxon>Claviceps</taxon>
    </lineage>
</organism>
<name>A0A8K0NFV7_9HYPO</name>
<evidence type="ECO:0000313" key="3">
    <source>
        <dbReference type="Proteomes" id="UP000811619"/>
    </source>
</evidence>
<dbReference type="AlphaFoldDB" id="A0A8K0NFV7"/>
<comment type="caution">
    <text evidence="2">The sequence shown here is derived from an EMBL/GenBank/DDBJ whole genome shotgun (WGS) entry which is preliminary data.</text>
</comment>
<evidence type="ECO:0000256" key="1">
    <source>
        <dbReference type="SAM" id="MobiDB-lite"/>
    </source>
</evidence>
<protein>
    <submittedName>
        <fullName evidence="2">Uncharacterized protein</fullName>
    </submittedName>
</protein>
<dbReference type="Proteomes" id="UP000811619">
    <property type="component" value="Unassembled WGS sequence"/>
</dbReference>
<keyword evidence="3" id="KW-1185">Reference proteome</keyword>
<accession>A0A8K0NFV7</accession>
<proteinExistence type="predicted"/>
<sequence>MDGLMDEQHGTWPEFWHAKHMRITRDETPRLKTTENHQEPPQRPSRTTRTTKDSPSSFSPKASTRATERARLMG</sequence>
<feature type="region of interest" description="Disordered" evidence="1">
    <location>
        <begin position="23"/>
        <end position="74"/>
    </location>
</feature>
<evidence type="ECO:0000313" key="2">
    <source>
        <dbReference type="EMBL" id="KAG5915616.1"/>
    </source>
</evidence>
<dbReference type="EMBL" id="SRPY01000966">
    <property type="protein sequence ID" value="KAG5915616.1"/>
    <property type="molecule type" value="Genomic_DNA"/>
</dbReference>
<feature type="compositionally biased region" description="Basic and acidic residues" evidence="1">
    <location>
        <begin position="23"/>
        <end position="40"/>
    </location>
</feature>